<evidence type="ECO:0008006" key="6">
    <source>
        <dbReference type="Google" id="ProtNLM"/>
    </source>
</evidence>
<feature type="compositionally biased region" description="Low complexity" evidence="1">
    <location>
        <begin position="147"/>
        <end position="168"/>
    </location>
</feature>
<keyword evidence="5" id="KW-1185">Reference proteome</keyword>
<dbReference type="AlphaFoldDB" id="A0AAN6Q4H7"/>
<reference evidence="4" key="2">
    <citation type="submission" date="2023-05" db="EMBL/GenBank/DDBJ databases">
        <authorList>
            <consortium name="Lawrence Berkeley National Laboratory"/>
            <person name="Steindorff A."/>
            <person name="Hensen N."/>
            <person name="Bonometti L."/>
            <person name="Westerberg I."/>
            <person name="Brannstrom I.O."/>
            <person name="Guillou S."/>
            <person name="Cros-Aarteil S."/>
            <person name="Calhoun S."/>
            <person name="Haridas S."/>
            <person name="Kuo A."/>
            <person name="Mondo S."/>
            <person name="Pangilinan J."/>
            <person name="Riley R."/>
            <person name="Labutti K."/>
            <person name="Andreopoulos B."/>
            <person name="Lipzen A."/>
            <person name="Chen C."/>
            <person name="Yanf M."/>
            <person name="Daum C."/>
            <person name="Ng V."/>
            <person name="Clum A."/>
            <person name="Ohm R."/>
            <person name="Martin F."/>
            <person name="Silar P."/>
            <person name="Natvig D."/>
            <person name="Lalanne C."/>
            <person name="Gautier V."/>
            <person name="Ament-Velasquez S.L."/>
            <person name="Kruys A."/>
            <person name="Hutchinson M.I."/>
            <person name="Powell A.J."/>
            <person name="Barry K."/>
            <person name="Miller A.N."/>
            <person name="Grigoriev I.V."/>
            <person name="Debuchy R."/>
            <person name="Gladieux P."/>
            <person name="Thoren M.H."/>
            <person name="Johannesson H."/>
        </authorList>
    </citation>
    <scope>NUCLEOTIDE SEQUENCE</scope>
    <source>
        <strain evidence="4">CBS 757.83</strain>
    </source>
</reference>
<name>A0AAN6Q4H7_9PEZI</name>
<proteinExistence type="predicted"/>
<keyword evidence="2" id="KW-1133">Transmembrane helix</keyword>
<evidence type="ECO:0000313" key="4">
    <source>
        <dbReference type="EMBL" id="KAK4103398.1"/>
    </source>
</evidence>
<organism evidence="4 5">
    <name type="scientific">Parathielavia hyrcaniae</name>
    <dbReference type="NCBI Taxonomy" id="113614"/>
    <lineage>
        <taxon>Eukaryota</taxon>
        <taxon>Fungi</taxon>
        <taxon>Dikarya</taxon>
        <taxon>Ascomycota</taxon>
        <taxon>Pezizomycotina</taxon>
        <taxon>Sordariomycetes</taxon>
        <taxon>Sordariomycetidae</taxon>
        <taxon>Sordariales</taxon>
        <taxon>Chaetomiaceae</taxon>
        <taxon>Parathielavia</taxon>
    </lineage>
</organism>
<feature type="compositionally biased region" description="Gly residues" evidence="1">
    <location>
        <begin position="169"/>
        <end position="178"/>
    </location>
</feature>
<dbReference type="Proteomes" id="UP001305647">
    <property type="component" value="Unassembled WGS sequence"/>
</dbReference>
<evidence type="ECO:0000256" key="2">
    <source>
        <dbReference type="SAM" id="Phobius"/>
    </source>
</evidence>
<evidence type="ECO:0000313" key="5">
    <source>
        <dbReference type="Proteomes" id="UP001305647"/>
    </source>
</evidence>
<dbReference type="EMBL" id="MU863628">
    <property type="protein sequence ID" value="KAK4103398.1"/>
    <property type="molecule type" value="Genomic_DNA"/>
</dbReference>
<comment type="caution">
    <text evidence="4">The sequence shown here is derived from an EMBL/GenBank/DDBJ whole genome shotgun (WGS) entry which is preliminary data.</text>
</comment>
<evidence type="ECO:0000256" key="1">
    <source>
        <dbReference type="SAM" id="MobiDB-lite"/>
    </source>
</evidence>
<keyword evidence="3" id="KW-0732">Signal</keyword>
<reference evidence="4" key="1">
    <citation type="journal article" date="2023" name="Mol. Phylogenet. Evol.">
        <title>Genome-scale phylogeny and comparative genomics of the fungal order Sordariales.</title>
        <authorList>
            <person name="Hensen N."/>
            <person name="Bonometti L."/>
            <person name="Westerberg I."/>
            <person name="Brannstrom I.O."/>
            <person name="Guillou S."/>
            <person name="Cros-Aarteil S."/>
            <person name="Calhoun S."/>
            <person name="Haridas S."/>
            <person name="Kuo A."/>
            <person name="Mondo S."/>
            <person name="Pangilinan J."/>
            <person name="Riley R."/>
            <person name="LaButti K."/>
            <person name="Andreopoulos B."/>
            <person name="Lipzen A."/>
            <person name="Chen C."/>
            <person name="Yan M."/>
            <person name="Daum C."/>
            <person name="Ng V."/>
            <person name="Clum A."/>
            <person name="Steindorff A."/>
            <person name="Ohm R.A."/>
            <person name="Martin F."/>
            <person name="Silar P."/>
            <person name="Natvig D.O."/>
            <person name="Lalanne C."/>
            <person name="Gautier V."/>
            <person name="Ament-Velasquez S.L."/>
            <person name="Kruys A."/>
            <person name="Hutchinson M.I."/>
            <person name="Powell A.J."/>
            <person name="Barry K."/>
            <person name="Miller A.N."/>
            <person name="Grigoriev I.V."/>
            <person name="Debuchy R."/>
            <person name="Gladieux P."/>
            <person name="Hiltunen Thoren M."/>
            <person name="Johannesson H."/>
        </authorList>
    </citation>
    <scope>NUCLEOTIDE SEQUENCE</scope>
    <source>
        <strain evidence="4">CBS 757.83</strain>
    </source>
</reference>
<feature type="chain" id="PRO_5042964473" description="Infection structure specific protein" evidence="3">
    <location>
        <begin position="17"/>
        <end position="205"/>
    </location>
</feature>
<accession>A0AAN6Q4H7</accession>
<feature type="signal peptide" evidence="3">
    <location>
        <begin position="1"/>
        <end position="16"/>
    </location>
</feature>
<evidence type="ECO:0000256" key="3">
    <source>
        <dbReference type="SAM" id="SignalP"/>
    </source>
</evidence>
<protein>
    <recommendedName>
        <fullName evidence="6">Infection structure specific protein</fullName>
    </recommendedName>
</protein>
<keyword evidence="2" id="KW-0472">Membrane</keyword>
<keyword evidence="2" id="KW-0812">Transmembrane</keyword>
<gene>
    <name evidence="4" type="ORF">N658DRAFT_484351</name>
</gene>
<feature type="region of interest" description="Disordered" evidence="1">
    <location>
        <begin position="106"/>
        <end position="180"/>
    </location>
</feature>
<feature type="transmembrane region" description="Helical" evidence="2">
    <location>
        <begin position="185"/>
        <end position="204"/>
    </location>
</feature>
<sequence>MHSQTLLLSLAGVAAAGHIQVRRDVVARQTDVDMSECAEAVMSLITDLPPVPTEFAEMTWMACTMTVPPALESVYSSYMSEYSSWHAENGDAFSSAMAMCPELPGVDADDTECTETAGDNAGGPTGSPDSDSGDAEETGSGSESDMAAPTGTGTAAEAGASATSTAGSGSAGGSGSGTSGAHRDMGIVGGAAVALAGFLGVIALL</sequence>